<keyword evidence="4" id="KW-0067">ATP-binding</keyword>
<dbReference type="SUPFAM" id="SSF52540">
    <property type="entry name" value="P-loop containing nucleoside triphosphate hydrolases"/>
    <property type="match status" value="1"/>
</dbReference>
<keyword evidence="5 7" id="KW-1133">Transmembrane helix</keyword>
<feature type="transmembrane region" description="Helical" evidence="7">
    <location>
        <begin position="261"/>
        <end position="281"/>
    </location>
</feature>
<feature type="transmembrane region" description="Helical" evidence="7">
    <location>
        <begin position="135"/>
        <end position="155"/>
    </location>
</feature>
<name>A0ABP8KBF4_9MICO</name>
<evidence type="ECO:0000256" key="6">
    <source>
        <dbReference type="ARBA" id="ARBA00023136"/>
    </source>
</evidence>
<evidence type="ECO:0000256" key="1">
    <source>
        <dbReference type="ARBA" id="ARBA00004651"/>
    </source>
</evidence>
<dbReference type="Gene3D" id="1.20.1560.10">
    <property type="entry name" value="ABC transporter type 1, transmembrane domain"/>
    <property type="match status" value="1"/>
</dbReference>
<dbReference type="SUPFAM" id="SSF90123">
    <property type="entry name" value="ABC transporter transmembrane region"/>
    <property type="match status" value="1"/>
</dbReference>
<evidence type="ECO:0000259" key="8">
    <source>
        <dbReference type="PROSITE" id="PS50893"/>
    </source>
</evidence>
<dbReference type="PANTHER" id="PTHR43394:SF1">
    <property type="entry name" value="ATP-BINDING CASSETTE SUB-FAMILY B MEMBER 10, MITOCHONDRIAL"/>
    <property type="match status" value="1"/>
</dbReference>
<dbReference type="InterPro" id="IPR017871">
    <property type="entry name" value="ABC_transporter-like_CS"/>
</dbReference>
<keyword evidence="11" id="KW-1185">Reference proteome</keyword>
<dbReference type="PROSITE" id="PS00211">
    <property type="entry name" value="ABC_TRANSPORTER_1"/>
    <property type="match status" value="1"/>
</dbReference>
<dbReference type="InterPro" id="IPR003593">
    <property type="entry name" value="AAA+_ATPase"/>
</dbReference>
<evidence type="ECO:0000259" key="9">
    <source>
        <dbReference type="PROSITE" id="PS50929"/>
    </source>
</evidence>
<evidence type="ECO:0000256" key="2">
    <source>
        <dbReference type="ARBA" id="ARBA00022692"/>
    </source>
</evidence>
<gene>
    <name evidence="10" type="ORF">GCM10023153_33540</name>
</gene>
<dbReference type="Gene3D" id="3.40.50.300">
    <property type="entry name" value="P-loop containing nucleotide triphosphate hydrolases"/>
    <property type="match status" value="1"/>
</dbReference>
<feature type="transmembrane region" description="Helical" evidence="7">
    <location>
        <begin position="161"/>
        <end position="177"/>
    </location>
</feature>
<keyword evidence="6 7" id="KW-0472">Membrane</keyword>
<dbReference type="PANTHER" id="PTHR43394">
    <property type="entry name" value="ATP-DEPENDENT PERMEASE MDL1, MITOCHONDRIAL"/>
    <property type="match status" value="1"/>
</dbReference>
<keyword evidence="2 7" id="KW-0812">Transmembrane</keyword>
<reference evidence="11" key="1">
    <citation type="journal article" date="2019" name="Int. J. Syst. Evol. Microbiol.">
        <title>The Global Catalogue of Microorganisms (GCM) 10K type strain sequencing project: providing services to taxonomists for standard genome sequencing and annotation.</title>
        <authorList>
            <consortium name="The Broad Institute Genomics Platform"/>
            <consortium name="The Broad Institute Genome Sequencing Center for Infectious Disease"/>
            <person name="Wu L."/>
            <person name="Ma J."/>
        </authorList>
    </citation>
    <scope>NUCLEOTIDE SEQUENCE [LARGE SCALE GENOMIC DNA]</scope>
    <source>
        <strain evidence="11">JCM 17738</strain>
    </source>
</reference>
<proteinExistence type="predicted"/>
<dbReference type="EMBL" id="BAABFX010000050">
    <property type="protein sequence ID" value="GAA4403480.1"/>
    <property type="molecule type" value="Genomic_DNA"/>
</dbReference>
<dbReference type="PROSITE" id="PS50893">
    <property type="entry name" value="ABC_TRANSPORTER_2"/>
    <property type="match status" value="1"/>
</dbReference>
<dbReference type="InterPro" id="IPR036640">
    <property type="entry name" value="ABC1_TM_sf"/>
</dbReference>
<dbReference type="SMART" id="SM00382">
    <property type="entry name" value="AAA"/>
    <property type="match status" value="1"/>
</dbReference>
<feature type="transmembrane region" description="Helical" evidence="7">
    <location>
        <begin position="59"/>
        <end position="81"/>
    </location>
</feature>
<dbReference type="InterPro" id="IPR039421">
    <property type="entry name" value="Type_1_exporter"/>
</dbReference>
<accession>A0ABP8KBF4</accession>
<dbReference type="Proteomes" id="UP001500390">
    <property type="component" value="Unassembled WGS sequence"/>
</dbReference>
<dbReference type="InterPro" id="IPR027417">
    <property type="entry name" value="P-loop_NTPase"/>
</dbReference>
<evidence type="ECO:0000313" key="10">
    <source>
        <dbReference type="EMBL" id="GAA4403480.1"/>
    </source>
</evidence>
<evidence type="ECO:0000256" key="4">
    <source>
        <dbReference type="ARBA" id="ARBA00022840"/>
    </source>
</evidence>
<dbReference type="Pfam" id="PF00005">
    <property type="entry name" value="ABC_tran"/>
    <property type="match status" value="1"/>
</dbReference>
<evidence type="ECO:0000256" key="3">
    <source>
        <dbReference type="ARBA" id="ARBA00022741"/>
    </source>
</evidence>
<keyword evidence="3" id="KW-0547">Nucleotide-binding</keyword>
<evidence type="ECO:0000256" key="7">
    <source>
        <dbReference type="SAM" id="Phobius"/>
    </source>
</evidence>
<protein>
    <recommendedName>
        <fullName evidence="12">ABC transporter ATP-binding protein</fullName>
    </recommendedName>
</protein>
<dbReference type="PROSITE" id="PS50929">
    <property type="entry name" value="ABC_TM1F"/>
    <property type="match status" value="1"/>
</dbReference>
<organism evidence="10 11">
    <name type="scientific">Ornithinibacter aureus</name>
    <dbReference type="NCBI Taxonomy" id="622664"/>
    <lineage>
        <taxon>Bacteria</taxon>
        <taxon>Bacillati</taxon>
        <taxon>Actinomycetota</taxon>
        <taxon>Actinomycetes</taxon>
        <taxon>Micrococcales</taxon>
        <taxon>Intrasporangiaceae</taxon>
        <taxon>Ornithinibacter</taxon>
    </lineage>
</organism>
<sequence>MRDLVSRYRGRMSSLAVVAFLGGLLEALFLVIVTGIAMALVGDESTIGPYLGQTVSTGVALTVAAVVLVARLAFNLVGVAISARLTADVTRDQRQVLSRAYLQASWAVQQAEPSGRLQELLTSFVTRVTNAVQTLTNAVTALLSLVAFLGTGLFLDPLSTGAVLVAMAVVGAVLKPVRLRIRARAAASARANLDFADSVSELGSLGLEMQTYGVQHRFTRTIDDLSREAAATQQRVQFLAGTLAPVYMVMAYAAVLAGVGVLSLVGFGDMAVIGAVMLLMLRSLSYGQQLAAASGTLTAAAPFLKGVRDTAQRYAAAPAGGGDRVPPSVTPLVATEVEFAYTADRPALSAASFRIDTGEVLGVIGPSGAGKSTLAQLVLGVREPTSGSLTASGVDLREVDRVWWSARVAFVAQEALLFTGTVAENIRFFREGIDDAALRRAATAANVLADIEALPRGFDAHLGERGSQLSGGQRQRLSIARALAGSPQLLVLDEPTSALDGQSEALIRATLRGLRGSVSIIIIAHRMSTLDICDRIMVIEHGTMTSIDTPAALRENSEFYRNALSVAGIS</sequence>
<comment type="subcellular location">
    <subcellularLocation>
        <location evidence="1">Cell membrane</location>
        <topology evidence="1">Multi-pass membrane protein</topology>
    </subcellularLocation>
</comment>
<evidence type="ECO:0000256" key="5">
    <source>
        <dbReference type="ARBA" id="ARBA00022989"/>
    </source>
</evidence>
<evidence type="ECO:0000313" key="11">
    <source>
        <dbReference type="Proteomes" id="UP001500390"/>
    </source>
</evidence>
<feature type="domain" description="ABC transmembrane type-1" evidence="9">
    <location>
        <begin position="15"/>
        <end position="299"/>
    </location>
</feature>
<feature type="domain" description="ABC transporter" evidence="8">
    <location>
        <begin position="332"/>
        <end position="566"/>
    </location>
</feature>
<dbReference type="InterPro" id="IPR003439">
    <property type="entry name" value="ABC_transporter-like_ATP-bd"/>
</dbReference>
<evidence type="ECO:0008006" key="12">
    <source>
        <dbReference type="Google" id="ProtNLM"/>
    </source>
</evidence>
<comment type="caution">
    <text evidence="10">The sequence shown here is derived from an EMBL/GenBank/DDBJ whole genome shotgun (WGS) entry which is preliminary data.</text>
</comment>
<dbReference type="InterPro" id="IPR011527">
    <property type="entry name" value="ABC1_TM_dom"/>
</dbReference>
<feature type="transmembrane region" description="Helical" evidence="7">
    <location>
        <begin position="12"/>
        <end position="39"/>
    </location>
</feature>